<name>A0A366E782_9BACI</name>
<proteinExistence type="predicted"/>
<gene>
    <name evidence="1" type="ORF">DES48_10586</name>
</gene>
<comment type="caution">
    <text evidence="1">The sequence shown here is derived from an EMBL/GenBank/DDBJ whole genome shotgun (WGS) entry which is preliminary data.</text>
</comment>
<dbReference type="OrthoDB" id="2187943at2"/>
<evidence type="ECO:0000313" key="1">
    <source>
        <dbReference type="EMBL" id="RBO98236.1"/>
    </source>
</evidence>
<dbReference type="AlphaFoldDB" id="A0A366E782"/>
<evidence type="ECO:0000313" key="2">
    <source>
        <dbReference type="Proteomes" id="UP000252254"/>
    </source>
</evidence>
<keyword evidence="2" id="KW-1185">Reference proteome</keyword>
<dbReference type="EMBL" id="QNRI01000005">
    <property type="protein sequence ID" value="RBO98236.1"/>
    <property type="molecule type" value="Genomic_DNA"/>
</dbReference>
<protein>
    <submittedName>
        <fullName evidence="1">Uncharacterized protein</fullName>
    </submittedName>
</protein>
<sequence>MTKQEFDKLKNLIAIGEEINFDYNSQEYWISQTPGEYHLTRVSDSYSQTFKTVDNLFNNATLNGEYLKDVYSEITW</sequence>
<accession>A0A366E782</accession>
<organism evidence="1 2">
    <name type="scientific">Paraliobacillus ryukyuensis</name>
    <dbReference type="NCBI Taxonomy" id="200904"/>
    <lineage>
        <taxon>Bacteria</taxon>
        <taxon>Bacillati</taxon>
        <taxon>Bacillota</taxon>
        <taxon>Bacilli</taxon>
        <taxon>Bacillales</taxon>
        <taxon>Bacillaceae</taxon>
        <taxon>Paraliobacillus</taxon>
    </lineage>
</organism>
<dbReference type="RefSeq" id="WP_113868640.1">
    <property type="nucleotide sequence ID" value="NZ_BAABQN010000005.1"/>
</dbReference>
<reference evidence="1 2" key="1">
    <citation type="submission" date="2018-06" db="EMBL/GenBank/DDBJ databases">
        <title>Genomic Encyclopedia of Type Strains, Phase IV (KMG-IV): sequencing the most valuable type-strain genomes for metagenomic binning, comparative biology and taxonomic classification.</title>
        <authorList>
            <person name="Goeker M."/>
        </authorList>
    </citation>
    <scope>NUCLEOTIDE SEQUENCE [LARGE SCALE GENOMIC DNA]</scope>
    <source>
        <strain evidence="1 2">DSM 15140</strain>
    </source>
</reference>
<dbReference type="Proteomes" id="UP000252254">
    <property type="component" value="Unassembled WGS sequence"/>
</dbReference>